<proteinExistence type="predicted"/>
<keyword evidence="1" id="KW-0732">Signal</keyword>
<accession>A0ABN6FU21</accession>
<reference evidence="2 3" key="1">
    <citation type="submission" date="2021-03" db="EMBL/GenBank/DDBJ databases">
        <title>Complete Genome Sequences of Two Lysobacter Strains Isolated from Sea Water (Lysobacter caseinilyticus) and Soil (Lysobacter helvus) in South Korea.</title>
        <authorList>
            <person name="Watanabe Y."/>
            <person name="Arakawa K."/>
        </authorList>
    </citation>
    <scope>NUCLEOTIDE SEQUENCE [LARGE SCALE GENOMIC DNA]</scope>
    <source>
        <strain evidence="2 3">KVB24</strain>
    </source>
</reference>
<feature type="chain" id="PRO_5046533700" evidence="1">
    <location>
        <begin position="28"/>
        <end position="156"/>
    </location>
</feature>
<organism evidence="2 3">
    <name type="scientific">Noviluteimonas caseinilytica</name>
    <dbReference type="NCBI Taxonomy" id="2675101"/>
    <lineage>
        <taxon>Bacteria</taxon>
        <taxon>Pseudomonadati</taxon>
        <taxon>Pseudomonadota</taxon>
        <taxon>Gammaproteobacteria</taxon>
        <taxon>Lysobacterales</taxon>
        <taxon>Lysobacteraceae</taxon>
        <taxon>Noviluteimonas</taxon>
    </lineage>
</organism>
<evidence type="ECO:0000313" key="3">
    <source>
        <dbReference type="Proteomes" id="UP000681317"/>
    </source>
</evidence>
<feature type="signal peptide" evidence="1">
    <location>
        <begin position="1"/>
        <end position="27"/>
    </location>
</feature>
<evidence type="ECO:0000313" key="2">
    <source>
        <dbReference type="EMBL" id="BCT91517.1"/>
    </source>
</evidence>
<evidence type="ECO:0000256" key="1">
    <source>
        <dbReference type="SAM" id="SignalP"/>
    </source>
</evidence>
<dbReference type="RefSeq" id="WP_213435507.1">
    <property type="nucleotide sequence ID" value="NZ_AP024545.1"/>
</dbReference>
<sequence length="156" mass="16141">MSHAASFRSRLACAFAVSLLANGAAHAGQCKAIHADLLEMRVTEGCNAGEPSCFLGVVDGNHGLRGTTHFRSDSFLGSIPTSPGSTPYSGPFEYRLGTGTLLMRETGVTVPGVVVAHHRIVEGTGEFAGATGDFFVSGTREGTVITTNITGTLCLP</sequence>
<keyword evidence="3" id="KW-1185">Reference proteome</keyword>
<dbReference type="EMBL" id="AP024545">
    <property type="protein sequence ID" value="BCT91517.1"/>
    <property type="molecule type" value="Genomic_DNA"/>
</dbReference>
<gene>
    <name evidence="2" type="ORF">LYSCAS_05410</name>
</gene>
<dbReference type="Proteomes" id="UP000681317">
    <property type="component" value="Chromosome"/>
</dbReference>
<name>A0ABN6FU21_9GAMM</name>
<protein>
    <submittedName>
        <fullName evidence="2">Uncharacterized protein</fullName>
    </submittedName>
</protein>